<evidence type="ECO:0000256" key="3">
    <source>
        <dbReference type="ARBA" id="ARBA00022989"/>
    </source>
</evidence>
<organism evidence="7 8">
    <name type="scientific">Methylorubrum extorquens (strain ATCC 14718 / DSM 1338 / JCM 2805 / NCIMB 9133 / AM1)</name>
    <name type="common">Methylobacterium extorquens</name>
    <dbReference type="NCBI Taxonomy" id="272630"/>
    <lineage>
        <taxon>Bacteria</taxon>
        <taxon>Pseudomonadati</taxon>
        <taxon>Pseudomonadota</taxon>
        <taxon>Alphaproteobacteria</taxon>
        <taxon>Hyphomicrobiales</taxon>
        <taxon>Methylobacteriaceae</taxon>
        <taxon>Methylorubrum</taxon>
    </lineage>
</organism>
<dbReference type="Pfam" id="PF03544">
    <property type="entry name" value="TonB_C"/>
    <property type="match status" value="1"/>
</dbReference>
<dbReference type="Gene3D" id="3.30.1150.10">
    <property type="match status" value="1"/>
</dbReference>
<feature type="chain" id="PRO_5002946365" evidence="5">
    <location>
        <begin position="33"/>
        <end position="127"/>
    </location>
</feature>
<evidence type="ECO:0000256" key="5">
    <source>
        <dbReference type="SAM" id="SignalP"/>
    </source>
</evidence>
<dbReference type="STRING" id="272630.MexAM1_META1p0771"/>
<evidence type="ECO:0000256" key="1">
    <source>
        <dbReference type="ARBA" id="ARBA00004167"/>
    </source>
</evidence>
<evidence type="ECO:0000256" key="4">
    <source>
        <dbReference type="ARBA" id="ARBA00023136"/>
    </source>
</evidence>
<dbReference type="HOGENOM" id="CLU_166090_0_0_5"/>
<accession>C5AVM9</accession>
<keyword evidence="5" id="KW-0732">Signal</keyword>
<evidence type="ECO:0000259" key="6">
    <source>
        <dbReference type="Pfam" id="PF03544"/>
    </source>
</evidence>
<keyword evidence="8" id="KW-1185">Reference proteome</keyword>
<reference evidence="7 8" key="1">
    <citation type="journal article" date="2009" name="PLoS ONE">
        <title>Methylobacterium genome sequences: a reference blueprint to investigate microbial metabolism of C1 compounds from natural and industrial sources.</title>
        <authorList>
            <person name="Vuilleumier S."/>
            <person name="Chistoserdova L."/>
            <person name="Lee M.-C."/>
            <person name="Bringel F."/>
            <person name="Lajus A."/>
            <person name="Zhou Y."/>
            <person name="Gourion B."/>
            <person name="Barbe V."/>
            <person name="Chang J."/>
            <person name="Cruveiller S."/>
            <person name="Dossat C."/>
            <person name="Gillett W."/>
            <person name="Gruffaz C."/>
            <person name="Haugen E."/>
            <person name="Hourcade E."/>
            <person name="Levy R."/>
            <person name="Mangenot S."/>
            <person name="Muller E."/>
            <person name="Nadalig T."/>
            <person name="Pagni M."/>
            <person name="Penny C."/>
            <person name="Peyraud R."/>
            <person name="Robinson D.G."/>
            <person name="Roche D."/>
            <person name="Rouy Z."/>
            <person name="Saenampechek C."/>
            <person name="Salvignol G."/>
            <person name="Vallenet D."/>
            <person name="Wu Z."/>
            <person name="Marx C.J."/>
            <person name="Vorholt J.A."/>
            <person name="Olson M.V."/>
            <person name="Kaul R."/>
            <person name="Weissenbach J."/>
            <person name="Medigue C."/>
            <person name="Lidstrom M.E."/>
        </authorList>
    </citation>
    <scope>NUCLEOTIDE SEQUENCE [LARGE SCALE GENOMIC DNA]</scope>
    <source>
        <strain evidence="8">ATCC 14718 / DSM 1338 / JCM 2805 / NCIMB 9133 / AM1</strain>
    </source>
</reference>
<dbReference type="InterPro" id="IPR006260">
    <property type="entry name" value="TonB/TolA_C"/>
</dbReference>
<dbReference type="Proteomes" id="UP000009081">
    <property type="component" value="Chromosome"/>
</dbReference>
<dbReference type="EMBL" id="CP001510">
    <property type="protein sequence ID" value="ACS38697.1"/>
    <property type="molecule type" value="Genomic_DNA"/>
</dbReference>
<dbReference type="GO" id="GO:0016020">
    <property type="term" value="C:membrane"/>
    <property type="evidence" value="ECO:0007669"/>
    <property type="project" value="UniProtKB-SubCell"/>
</dbReference>
<name>C5AVM9_METEA</name>
<dbReference type="SUPFAM" id="SSF74653">
    <property type="entry name" value="TolA/TonB C-terminal domain"/>
    <property type="match status" value="1"/>
</dbReference>
<dbReference type="eggNOG" id="ENOG5030ZJ3">
    <property type="taxonomic scope" value="Bacteria"/>
</dbReference>
<comment type="subcellular location">
    <subcellularLocation>
        <location evidence="1">Membrane</location>
        <topology evidence="1">Single-pass membrane protein</topology>
    </subcellularLocation>
</comment>
<dbReference type="AlphaFoldDB" id="C5AVM9"/>
<keyword evidence="4" id="KW-0472">Membrane</keyword>
<dbReference type="GO" id="GO:0055085">
    <property type="term" value="P:transmembrane transport"/>
    <property type="evidence" value="ECO:0007669"/>
    <property type="project" value="InterPro"/>
</dbReference>
<sequence>MFTESLSLLPLLVRPLLLAALMLSAPLAPASAAPRVDARAKAWVAGIVNRIGMADRAAAPGRGGQVTVRVRIEADGALGGIVLEEGPAALGERAARAVQAAAPFPPPPAGLLTLEGFTELSFPLTLR</sequence>
<proteinExistence type="predicted"/>
<evidence type="ECO:0000313" key="7">
    <source>
        <dbReference type="EMBL" id="ACS38697.1"/>
    </source>
</evidence>
<dbReference type="InterPro" id="IPR037682">
    <property type="entry name" value="TonB_C"/>
</dbReference>
<evidence type="ECO:0000313" key="8">
    <source>
        <dbReference type="Proteomes" id="UP000009081"/>
    </source>
</evidence>
<protein>
    <submittedName>
        <fullName evidence="7">TonB family protein</fullName>
    </submittedName>
</protein>
<gene>
    <name evidence="7" type="ordered locus">MexAM1_META1p0771</name>
</gene>
<feature type="signal peptide" evidence="5">
    <location>
        <begin position="1"/>
        <end position="32"/>
    </location>
</feature>
<feature type="domain" description="TonB C-terminal" evidence="6">
    <location>
        <begin position="56"/>
        <end position="109"/>
    </location>
</feature>
<dbReference type="KEGG" id="mea:Mex_1p0771"/>
<dbReference type="NCBIfam" id="TIGR01352">
    <property type="entry name" value="tonB_Cterm"/>
    <property type="match status" value="1"/>
</dbReference>
<keyword evidence="2" id="KW-0812">Transmembrane</keyword>
<keyword evidence="3" id="KW-1133">Transmembrane helix</keyword>
<evidence type="ECO:0000256" key="2">
    <source>
        <dbReference type="ARBA" id="ARBA00022692"/>
    </source>
</evidence>